<dbReference type="Pfam" id="PF07853">
    <property type="entry name" value="DUF1648"/>
    <property type="match status" value="1"/>
</dbReference>
<feature type="transmembrane region" description="Helical" evidence="1">
    <location>
        <begin position="97"/>
        <end position="116"/>
    </location>
</feature>
<feature type="transmembrane region" description="Helical" evidence="1">
    <location>
        <begin position="53"/>
        <end position="77"/>
    </location>
</feature>
<feature type="domain" description="Uncharacterized protein YyaB-like PH" evidence="2">
    <location>
        <begin position="228"/>
        <end position="303"/>
    </location>
</feature>
<comment type="caution">
    <text evidence="4">The sequence shown here is derived from an EMBL/GenBank/DDBJ whole genome shotgun (WGS) entry which is preliminary data.</text>
</comment>
<keyword evidence="1" id="KW-1133">Transmembrane helix</keyword>
<sequence>MEKVIEKFKIFHRLTIIISLLSIILPIVFWKQIPDQIPQHYGASGRADAWTDKGFLIVMFIFALMMLGMMSIAEYFVKSSGLSANTPQSEKGSLFHVYPMIVLMNLALQLMIAYIIFCCATARDLGRWFLPVVLILTFAPLAYFLPKSMKAGMTPKEQTAHLRQKELEVQGEVFRSKVDWWLGVILIGCVTFPVYLLVKGYMESGDISWTLLVTEIFILALLIPMFNMKYILYPDHLLIICIGKERIPYRNITSMKETHNPLSSAALSLDRLQIDYKMAGGSNNMILISPKRKKEFIDKINRKRELYME</sequence>
<keyword evidence="5" id="KW-1185">Reference proteome</keyword>
<reference evidence="4 5" key="1">
    <citation type="submission" date="2021-10" db="EMBL/GenBank/DDBJ databases">
        <title>Collection of gut derived symbiotic bacterial strains cultured from healthy donors.</title>
        <authorList>
            <person name="Lin H."/>
            <person name="Littmann E."/>
            <person name="Kohout C."/>
            <person name="Pamer E.G."/>
        </authorList>
    </citation>
    <scope>NUCLEOTIDE SEQUENCE [LARGE SCALE GENOMIC DNA]</scope>
    <source>
        <strain evidence="4 5">DFI.1.165</strain>
    </source>
</reference>
<feature type="transmembrane region" description="Helical" evidence="1">
    <location>
        <begin position="207"/>
        <end position="226"/>
    </location>
</feature>
<name>A0ABS8DCP3_9FIRM</name>
<evidence type="ECO:0000259" key="3">
    <source>
        <dbReference type="Pfam" id="PF07853"/>
    </source>
</evidence>
<keyword evidence="1" id="KW-0812">Transmembrane</keyword>
<dbReference type="InterPro" id="IPR012867">
    <property type="entry name" value="DUF1648"/>
</dbReference>
<dbReference type="EMBL" id="JAJCIS010000001">
    <property type="protein sequence ID" value="MCB7386155.1"/>
    <property type="molecule type" value="Genomic_DNA"/>
</dbReference>
<dbReference type="RefSeq" id="WP_066732375.1">
    <property type="nucleotide sequence ID" value="NZ_JAJCIQ010000001.1"/>
</dbReference>
<proteinExistence type="predicted"/>
<dbReference type="Pfam" id="PF06713">
    <property type="entry name" value="bPH_4"/>
    <property type="match status" value="1"/>
</dbReference>
<evidence type="ECO:0000259" key="2">
    <source>
        <dbReference type="Pfam" id="PF06713"/>
    </source>
</evidence>
<feature type="domain" description="DUF1648" evidence="3">
    <location>
        <begin position="17"/>
        <end position="63"/>
    </location>
</feature>
<dbReference type="InterPro" id="IPR009589">
    <property type="entry name" value="PH_YyaB-like"/>
</dbReference>
<accession>A0ABS8DCP3</accession>
<dbReference type="Proteomes" id="UP001299546">
    <property type="component" value="Unassembled WGS sequence"/>
</dbReference>
<evidence type="ECO:0000313" key="4">
    <source>
        <dbReference type="EMBL" id="MCB7386155.1"/>
    </source>
</evidence>
<feature type="transmembrane region" description="Helical" evidence="1">
    <location>
        <begin position="180"/>
        <end position="201"/>
    </location>
</feature>
<feature type="transmembrane region" description="Helical" evidence="1">
    <location>
        <begin position="128"/>
        <end position="146"/>
    </location>
</feature>
<gene>
    <name evidence="4" type="ORF">LIZ65_02540</name>
</gene>
<evidence type="ECO:0000256" key="1">
    <source>
        <dbReference type="SAM" id="Phobius"/>
    </source>
</evidence>
<organism evidence="4 5">
    <name type="scientific">Bariatricus massiliensis</name>
    <dbReference type="NCBI Taxonomy" id="1745713"/>
    <lineage>
        <taxon>Bacteria</taxon>
        <taxon>Bacillati</taxon>
        <taxon>Bacillota</taxon>
        <taxon>Clostridia</taxon>
        <taxon>Lachnospirales</taxon>
        <taxon>Lachnospiraceae</taxon>
        <taxon>Bariatricus</taxon>
    </lineage>
</organism>
<keyword evidence="1" id="KW-0472">Membrane</keyword>
<protein>
    <submittedName>
        <fullName evidence="4">PH domain-containing protein</fullName>
    </submittedName>
</protein>
<evidence type="ECO:0000313" key="5">
    <source>
        <dbReference type="Proteomes" id="UP001299546"/>
    </source>
</evidence>
<feature type="transmembrane region" description="Helical" evidence="1">
    <location>
        <begin position="12"/>
        <end position="33"/>
    </location>
</feature>